<comment type="caution">
    <text evidence="1">The sequence shown here is derived from an EMBL/GenBank/DDBJ whole genome shotgun (WGS) entry which is preliminary data.</text>
</comment>
<name>A0ACC0KBB2_CHOFU</name>
<organism evidence="1 2">
    <name type="scientific">Choristoneura fumiferana</name>
    <name type="common">Spruce budworm moth</name>
    <name type="synonym">Archips fumiferana</name>
    <dbReference type="NCBI Taxonomy" id="7141"/>
    <lineage>
        <taxon>Eukaryota</taxon>
        <taxon>Metazoa</taxon>
        <taxon>Ecdysozoa</taxon>
        <taxon>Arthropoda</taxon>
        <taxon>Hexapoda</taxon>
        <taxon>Insecta</taxon>
        <taxon>Pterygota</taxon>
        <taxon>Neoptera</taxon>
        <taxon>Endopterygota</taxon>
        <taxon>Lepidoptera</taxon>
        <taxon>Glossata</taxon>
        <taxon>Ditrysia</taxon>
        <taxon>Tortricoidea</taxon>
        <taxon>Tortricidae</taxon>
        <taxon>Tortricinae</taxon>
        <taxon>Choristoneura</taxon>
    </lineage>
</organism>
<proteinExistence type="predicted"/>
<keyword evidence="2" id="KW-1185">Reference proteome</keyword>
<reference evidence="1 2" key="1">
    <citation type="journal article" date="2022" name="Genome Biol. Evol.">
        <title>The Spruce Budworm Genome: Reconstructing the Evolutionary History of Antifreeze Proteins.</title>
        <authorList>
            <person name="Beliveau C."/>
            <person name="Gagne P."/>
            <person name="Picq S."/>
            <person name="Vernygora O."/>
            <person name="Keeling C.I."/>
            <person name="Pinkney K."/>
            <person name="Doucet D."/>
            <person name="Wen F."/>
            <person name="Johnston J.S."/>
            <person name="Maaroufi H."/>
            <person name="Boyle B."/>
            <person name="Laroche J."/>
            <person name="Dewar K."/>
            <person name="Juretic N."/>
            <person name="Blackburn G."/>
            <person name="Nisole A."/>
            <person name="Brunet B."/>
            <person name="Brandao M."/>
            <person name="Lumley L."/>
            <person name="Duan J."/>
            <person name="Quan G."/>
            <person name="Lucarotti C.J."/>
            <person name="Roe A.D."/>
            <person name="Sperling F.A.H."/>
            <person name="Levesque R.C."/>
            <person name="Cusson M."/>
        </authorList>
    </citation>
    <scope>NUCLEOTIDE SEQUENCE [LARGE SCALE GENOMIC DNA]</scope>
    <source>
        <strain evidence="1">Glfc:IPQL:Cfum</strain>
    </source>
</reference>
<sequence length="388" mass="43800">MANEQVGLLMIKGAIADDLEEKPADILTSLSAEITKSDVEITVGGKIDEDVATDSIEANDDSMNDKIPENLTQRKPEQESAGVNSAEDMQKITHTSDDNASFIHVKEKIARQSSGEEYDEPDEQHRDGNSDDLKDEGEPKQASDDLKNVEERVPSEVTDSESLDKKDEEFSEKSGSVGADDTQDLLKFDADDVDEDLPTQSRRMLSFDPKLLDAMNIPKAIEPELLLEPRSGQNDYKFNSPGINDNDRRHHELHDGESDPEVILAEESQKKPCGRFARGECQFGSICRFSHYTREQIQQLQDYVASKQQSITAHTQPSFEDLYKKLQTEKSAKPSKSDSNTVIYDKNGLTYVFPWTYNVQYESYDNLPPSVKKIRIEDFYNAEENEWG</sequence>
<protein>
    <submittedName>
        <fullName evidence="1">Uncharacterized protein</fullName>
    </submittedName>
</protein>
<dbReference type="EMBL" id="CM046129">
    <property type="protein sequence ID" value="KAI8433753.1"/>
    <property type="molecule type" value="Genomic_DNA"/>
</dbReference>
<gene>
    <name evidence="1" type="ORF">MSG28_015731</name>
</gene>
<accession>A0ACC0KBB2</accession>
<evidence type="ECO:0000313" key="2">
    <source>
        <dbReference type="Proteomes" id="UP001064048"/>
    </source>
</evidence>
<evidence type="ECO:0000313" key="1">
    <source>
        <dbReference type="EMBL" id="KAI8433753.1"/>
    </source>
</evidence>
<dbReference type="Proteomes" id="UP001064048">
    <property type="component" value="Chromosome 29"/>
</dbReference>